<keyword evidence="1" id="KW-1133">Transmembrane helix</keyword>
<dbReference type="Proteomes" id="UP001237595">
    <property type="component" value="Unassembled WGS sequence"/>
</dbReference>
<dbReference type="InterPro" id="IPR040836">
    <property type="entry name" value="SAVED"/>
</dbReference>
<proteinExistence type="predicted"/>
<dbReference type="EMBL" id="JASAOF010000006">
    <property type="protein sequence ID" value="MDI2029509.1"/>
    <property type="molecule type" value="Genomic_DNA"/>
</dbReference>
<dbReference type="NCBIfam" id="NF033611">
    <property type="entry name" value="SAVED"/>
    <property type="match status" value="1"/>
</dbReference>
<feature type="transmembrane region" description="Helical" evidence="1">
    <location>
        <begin position="21"/>
        <end position="42"/>
    </location>
</feature>
<accession>A0ABT6PND2</accession>
<comment type="caution">
    <text evidence="2">The sequence shown here is derived from an EMBL/GenBank/DDBJ whole genome shotgun (WGS) entry which is preliminary data.</text>
</comment>
<sequence length="359" mass="40001">MHEPLRFEVVGSAGPPKSQGLQAVADGTLLITIGSLVAGGFLNELIKSLATRDSKGWWGFLLALLVGLLLVGIGLMQRHHTRRRTQVGVVPTIVDKSRNRVRAEVRQEPELHSSNNFALTLRVSAELTGDNERDYQILQEVVAETRRAASLATELNSDTSKIHLIPTMPLPLGFFFGAHMNHSDPREFTVHSIRRSDGSPTYFPATTLRERRSRRDTLIVEDLQSFDEGDPAIAALAVDLQAQGDQFTHPVRQTCHDLGVGHLLHLKRTESTLPENMDTFSDTVEQIVKTWKQTQLPSEARRGRHVIFINGPVSISIALGARLAATDHGRWTAFGYDRDSATYRPFPHWPPTHRRSGIQ</sequence>
<protein>
    <submittedName>
        <fullName evidence="2">SAVED domain-containing protein</fullName>
    </submittedName>
</protein>
<feature type="transmembrane region" description="Helical" evidence="1">
    <location>
        <begin position="57"/>
        <end position="76"/>
    </location>
</feature>
<name>A0ABT6PND2_9PSEU</name>
<keyword evidence="1" id="KW-0472">Membrane</keyword>
<keyword evidence="1" id="KW-0812">Transmembrane</keyword>
<evidence type="ECO:0000256" key="1">
    <source>
        <dbReference type="SAM" id="Phobius"/>
    </source>
</evidence>
<evidence type="ECO:0000313" key="3">
    <source>
        <dbReference type="Proteomes" id="UP001237595"/>
    </source>
</evidence>
<reference evidence="2 3" key="1">
    <citation type="submission" date="2023-04" db="EMBL/GenBank/DDBJ databases">
        <title>Draft genome sequence of Saccharopolyspora sp. TS4A08 isolated from sweet potato rhizospheric soil.</title>
        <authorList>
            <person name="Suksaard P."/>
            <person name="Duangmal K."/>
        </authorList>
    </citation>
    <scope>NUCLEOTIDE SEQUENCE [LARGE SCALE GENOMIC DNA]</scope>
    <source>
        <strain evidence="2 3">TS4A08</strain>
    </source>
</reference>
<dbReference type="RefSeq" id="WP_281455833.1">
    <property type="nucleotide sequence ID" value="NZ_JASAOF010000006.1"/>
</dbReference>
<gene>
    <name evidence="2" type="ORF">QFW96_12840</name>
</gene>
<evidence type="ECO:0000313" key="2">
    <source>
        <dbReference type="EMBL" id="MDI2029509.1"/>
    </source>
</evidence>
<organism evidence="2 3">
    <name type="scientific">Saccharopolyspora ipomoeae</name>
    <dbReference type="NCBI Taxonomy" id="3042027"/>
    <lineage>
        <taxon>Bacteria</taxon>
        <taxon>Bacillati</taxon>
        <taxon>Actinomycetota</taxon>
        <taxon>Actinomycetes</taxon>
        <taxon>Pseudonocardiales</taxon>
        <taxon>Pseudonocardiaceae</taxon>
        <taxon>Saccharopolyspora</taxon>
    </lineage>
</organism>
<keyword evidence="3" id="KW-1185">Reference proteome</keyword>